<dbReference type="EMBL" id="JAQQXT010000002">
    <property type="protein sequence ID" value="MDC8770558.1"/>
    <property type="molecule type" value="Genomic_DNA"/>
</dbReference>
<evidence type="ECO:0000256" key="1">
    <source>
        <dbReference type="SAM" id="MobiDB-lite"/>
    </source>
</evidence>
<proteinExistence type="predicted"/>
<evidence type="ECO:0000313" key="3">
    <source>
        <dbReference type="Proteomes" id="UP001221189"/>
    </source>
</evidence>
<gene>
    <name evidence="2" type="ORF">PRZ03_03155</name>
</gene>
<reference evidence="2 3" key="1">
    <citation type="submission" date="2022-10" db="EMBL/GenBank/DDBJ databases">
        <title>Paucibacter sp. hw1 Genome sequencing.</title>
        <authorList>
            <person name="Park S."/>
        </authorList>
    </citation>
    <scope>NUCLEOTIDE SEQUENCE [LARGE SCALE GENOMIC DNA]</scope>
    <source>
        <strain evidence="3">hw1</strain>
    </source>
</reference>
<protein>
    <submittedName>
        <fullName evidence="2">DUF3297 family protein</fullName>
    </submittedName>
</protein>
<dbReference type="InterPro" id="IPR021724">
    <property type="entry name" value="DUF3297"/>
</dbReference>
<dbReference type="RefSeq" id="WP_273598995.1">
    <property type="nucleotide sequence ID" value="NZ_JAQQXT010000002.1"/>
</dbReference>
<comment type="caution">
    <text evidence="2">The sequence shown here is derived from an EMBL/GenBank/DDBJ whole genome shotgun (WGS) entry which is preliminary data.</text>
</comment>
<organism evidence="2 3">
    <name type="scientific">Roseateles albus</name>
    <dbReference type="NCBI Taxonomy" id="2987525"/>
    <lineage>
        <taxon>Bacteria</taxon>
        <taxon>Pseudomonadati</taxon>
        <taxon>Pseudomonadota</taxon>
        <taxon>Betaproteobacteria</taxon>
        <taxon>Burkholderiales</taxon>
        <taxon>Sphaerotilaceae</taxon>
        <taxon>Roseateles</taxon>
    </lineage>
</organism>
<feature type="region of interest" description="Disordered" evidence="1">
    <location>
        <begin position="1"/>
        <end position="36"/>
    </location>
</feature>
<name>A0ABT5K9P6_9BURK</name>
<keyword evidence="3" id="KW-1185">Reference proteome</keyword>
<dbReference type="Proteomes" id="UP001221189">
    <property type="component" value="Unassembled WGS sequence"/>
</dbReference>
<dbReference type="Pfam" id="PF11730">
    <property type="entry name" value="DUF3297"/>
    <property type="match status" value="1"/>
</dbReference>
<sequence>MTEEAKPETIAAPAPAPAPAPAAEKPAIPDRLSVDERSPHFNAAVFQHEIGIRLNGKERSDVEEYSISEGWVMVRAAKTRDRKGNPLMMKIKGKVEAFYK</sequence>
<evidence type="ECO:0000313" key="2">
    <source>
        <dbReference type="EMBL" id="MDC8770558.1"/>
    </source>
</evidence>
<accession>A0ABT5K9P6</accession>